<evidence type="ECO:0000313" key="2">
    <source>
        <dbReference type="EMBL" id="TVZ68916.1"/>
    </source>
</evidence>
<feature type="transmembrane region" description="Helical" evidence="1">
    <location>
        <begin position="50"/>
        <end position="67"/>
    </location>
</feature>
<reference evidence="2" key="1">
    <citation type="submission" date="2019-06" db="EMBL/GenBank/DDBJ databases">
        <authorList>
            <person name="Deangelis K."/>
            <person name="Huntemann M."/>
            <person name="Clum A."/>
            <person name="Pillay M."/>
            <person name="Palaniappan K."/>
            <person name="Varghese N."/>
            <person name="Mikhailova N."/>
            <person name="Stamatis D."/>
            <person name="Reddy T."/>
            <person name="Daum C."/>
            <person name="Shapiro N."/>
            <person name="Ivanova N."/>
            <person name="Kyrpides N."/>
            <person name="Woyke T."/>
        </authorList>
    </citation>
    <scope>NUCLEOTIDE SEQUENCE [LARGE SCALE GENOMIC DNA]</scope>
    <source>
        <strain evidence="2">128R</strain>
    </source>
</reference>
<evidence type="ECO:0000256" key="1">
    <source>
        <dbReference type="SAM" id="Phobius"/>
    </source>
</evidence>
<accession>A0A542D8J6</accession>
<sequence>MIDTLKYMASFIFKYLKVFVFTILFSFIPITVIVILSVFYEVFIPEYSEALIVITIIVVFYLAWKYIPGRYT</sequence>
<keyword evidence="1" id="KW-0472">Membrane</keyword>
<proteinExistence type="predicted"/>
<keyword evidence="1" id="KW-1133">Transmembrane helix</keyword>
<comment type="caution">
    <text evidence="2">The sequence shown here is derived from an EMBL/GenBank/DDBJ whole genome shotgun (WGS) entry which is preliminary data.</text>
</comment>
<keyword evidence="1" id="KW-0812">Transmembrane</keyword>
<feature type="transmembrane region" description="Helical" evidence="1">
    <location>
        <begin position="12"/>
        <end position="38"/>
    </location>
</feature>
<name>A0A542D8J6_SERFO</name>
<reference evidence="2" key="2">
    <citation type="submission" date="2019-08" db="EMBL/GenBank/DDBJ databases">
        <title>Investigation of anaerobic lignin degradation for improved lignocellulosic biofuels.</title>
        <authorList>
            <person name="Deangelis K.PhD."/>
        </authorList>
    </citation>
    <scope>NUCLEOTIDE SEQUENCE [LARGE SCALE GENOMIC DNA]</scope>
    <source>
        <strain evidence="2">128R</strain>
    </source>
</reference>
<dbReference type="AlphaFoldDB" id="A0A542D8J6"/>
<gene>
    <name evidence="2" type="ORF">FHU10_1378</name>
</gene>
<organism evidence="2">
    <name type="scientific">Serratia fonticola</name>
    <dbReference type="NCBI Taxonomy" id="47917"/>
    <lineage>
        <taxon>Bacteria</taxon>
        <taxon>Pseudomonadati</taxon>
        <taxon>Pseudomonadota</taxon>
        <taxon>Gammaproteobacteria</taxon>
        <taxon>Enterobacterales</taxon>
        <taxon>Yersiniaceae</taxon>
        <taxon>Serratia</taxon>
    </lineage>
</organism>
<dbReference type="EMBL" id="VISQ01000001">
    <property type="protein sequence ID" value="TVZ68916.1"/>
    <property type="molecule type" value="Genomic_DNA"/>
</dbReference>
<protein>
    <submittedName>
        <fullName evidence="2">Uncharacterized protein</fullName>
    </submittedName>
</protein>